<reference evidence="4" key="1">
    <citation type="submission" date="2012-02" db="EMBL/GenBank/DDBJ databases">
        <title>Genome sequencing of Giardia lamblia Genotypes A2 and B isolates (DH and GS) and comparative analysis with the genomes of Genotypes A1 and E (WB and Pig).</title>
        <authorList>
            <person name="Adam R."/>
            <person name="Dahlstrom E."/>
            <person name="Martens C."/>
            <person name="Bruno D."/>
            <person name="Barbian K."/>
            <person name="Porcella S.F."/>
            <person name="Nash T."/>
        </authorList>
    </citation>
    <scope>NUCLEOTIDE SEQUENCE</scope>
    <source>
        <strain evidence="4">GS</strain>
    </source>
</reference>
<dbReference type="PANTHER" id="PTHR11717">
    <property type="entry name" value="LOW MOLECULAR WEIGHT PROTEIN TYROSINE PHOSPHATASE"/>
    <property type="match status" value="1"/>
</dbReference>
<dbReference type="CDD" id="cd16343">
    <property type="entry name" value="LMWPTP"/>
    <property type="match status" value="1"/>
</dbReference>
<dbReference type="SUPFAM" id="SSF52788">
    <property type="entry name" value="Phosphotyrosine protein phosphatases I"/>
    <property type="match status" value="1"/>
</dbReference>
<evidence type="ECO:0000259" key="2">
    <source>
        <dbReference type="SMART" id="SM00226"/>
    </source>
</evidence>
<dbReference type="EC" id="3.1.3.48" evidence="1"/>
<dbReference type="InterPro" id="IPR036196">
    <property type="entry name" value="Ptyr_pPase_sf"/>
</dbReference>
<dbReference type="VEuPathDB" id="GiardiaDB:DHA2_14456"/>
<feature type="domain" description="Phosphotyrosine protein phosphatase I" evidence="2">
    <location>
        <begin position="9"/>
        <end position="155"/>
    </location>
</feature>
<dbReference type="InterPro" id="IPR050438">
    <property type="entry name" value="LMW_PTPase"/>
</dbReference>
<dbReference type="EMBL" id="AHHH01000143">
    <property type="protein sequence ID" value="ESU41169.1"/>
    <property type="molecule type" value="Genomic_DNA"/>
</dbReference>
<dbReference type="GO" id="GO:0004725">
    <property type="term" value="F:protein tyrosine phosphatase activity"/>
    <property type="evidence" value="ECO:0007669"/>
    <property type="project" value="UniProtKB-EC"/>
</dbReference>
<dbReference type="AlphaFoldDB" id="V6TRH9"/>
<sequence>MLFIFKQTMKILFVCLGNICRSPMAHGVMQHLVEKAGLSNQIQVDSCGMFGHPEGTSTEYGTQKAITDKLGISFSKKSRHWRNSDYDGFDLILAMDKSNFQDIIKEIGKRDRSKIRMFRDYDPEGKGDVPDPYYCGRFELVYSIVERTCRSILDRIKNGKAL</sequence>
<name>V6TRH9_GIAIN</name>
<dbReference type="Gene3D" id="3.40.50.2300">
    <property type="match status" value="1"/>
</dbReference>
<evidence type="ECO:0000313" key="4">
    <source>
        <dbReference type="Proteomes" id="UP000018040"/>
    </source>
</evidence>
<proteinExistence type="predicted"/>
<dbReference type="InterPro" id="IPR023485">
    <property type="entry name" value="Ptyr_pPase"/>
</dbReference>
<evidence type="ECO:0000256" key="1">
    <source>
        <dbReference type="ARBA" id="ARBA00013064"/>
    </source>
</evidence>
<reference evidence="3 4" key="2">
    <citation type="journal article" date="2013" name="Genome Biol. Evol.">
        <title>Genome sequencing of Giardia lamblia genotypes A2 and B isolates (DH and GS) and comparative analysis with the genomes of genotypes A1 and E (WB and Pig).</title>
        <authorList>
            <person name="Adam R.D."/>
            <person name="Dahlstrom E.W."/>
            <person name="Martens C.A."/>
            <person name="Bruno D.P."/>
            <person name="Barbian K.D."/>
            <person name="Ricklefs S.M."/>
            <person name="Hernandez M.M."/>
            <person name="Narla N.P."/>
            <person name="Patel R.B."/>
            <person name="Porcella S.F."/>
            <person name="Nash T.E."/>
        </authorList>
    </citation>
    <scope>NUCLEOTIDE SEQUENCE [LARGE SCALE GENOMIC DNA]</scope>
    <source>
        <strain evidence="3 4">GS</strain>
    </source>
</reference>
<comment type="caution">
    <text evidence="3">The sequence shown here is derived from an EMBL/GenBank/DDBJ whole genome shotgun (WGS) entry which is preliminary data.</text>
</comment>
<dbReference type="PANTHER" id="PTHR11717:SF7">
    <property type="entry name" value="LOW MOLECULAR WEIGHT PHOSPHOTYROSINE PROTEIN PHOSPHATASE"/>
    <property type="match status" value="1"/>
</dbReference>
<dbReference type="VEuPathDB" id="GiardiaDB:GL50803_0014456"/>
<dbReference type="OrthoDB" id="3388at2759"/>
<evidence type="ECO:0000313" key="3">
    <source>
        <dbReference type="EMBL" id="ESU41169.1"/>
    </source>
</evidence>
<accession>V6TRH9</accession>
<dbReference type="VEuPathDB" id="GiardiaDB:GL50581_1322"/>
<gene>
    <name evidence="3" type="ORF">GSB_14456</name>
</gene>
<dbReference type="SMART" id="SM00226">
    <property type="entry name" value="LMWPc"/>
    <property type="match status" value="1"/>
</dbReference>
<protein>
    <recommendedName>
        <fullName evidence="1">protein-tyrosine-phosphatase</fullName>
        <ecNumber evidence="1">3.1.3.48</ecNumber>
    </recommendedName>
</protein>
<dbReference type="Pfam" id="PF01451">
    <property type="entry name" value="LMWPc"/>
    <property type="match status" value="1"/>
</dbReference>
<organism evidence="3 4">
    <name type="scientific">Giardia intestinalis</name>
    <name type="common">Giardia lamblia</name>
    <dbReference type="NCBI Taxonomy" id="5741"/>
    <lineage>
        <taxon>Eukaryota</taxon>
        <taxon>Metamonada</taxon>
        <taxon>Diplomonadida</taxon>
        <taxon>Hexamitidae</taxon>
        <taxon>Giardiinae</taxon>
        <taxon>Giardia</taxon>
    </lineage>
</organism>
<dbReference type="Proteomes" id="UP000018040">
    <property type="component" value="Unassembled WGS sequence"/>
</dbReference>